<name>K0TNN4_THAOC</name>
<accession>K0TNN4</accession>
<comment type="caution">
    <text evidence="2">The sequence shown here is derived from an EMBL/GenBank/DDBJ whole genome shotgun (WGS) entry which is preliminary data.</text>
</comment>
<proteinExistence type="predicted"/>
<reference evidence="2 3" key="1">
    <citation type="journal article" date="2012" name="Genome Biol.">
        <title>Genome and low-iron response of an oceanic diatom adapted to chronic iron limitation.</title>
        <authorList>
            <person name="Lommer M."/>
            <person name="Specht M."/>
            <person name="Roy A.S."/>
            <person name="Kraemer L."/>
            <person name="Andreson R."/>
            <person name="Gutowska M.A."/>
            <person name="Wolf J."/>
            <person name="Bergner S.V."/>
            <person name="Schilhabel M.B."/>
            <person name="Klostermeier U.C."/>
            <person name="Beiko R.G."/>
            <person name="Rosenstiel P."/>
            <person name="Hippler M."/>
            <person name="Laroche J."/>
        </authorList>
    </citation>
    <scope>NUCLEOTIDE SEQUENCE [LARGE SCALE GENOMIC DNA]</scope>
    <source>
        <strain evidence="2 3">CCMP1005</strain>
    </source>
</reference>
<evidence type="ECO:0000313" key="3">
    <source>
        <dbReference type="Proteomes" id="UP000266841"/>
    </source>
</evidence>
<gene>
    <name evidence="2" type="ORF">THAOC_00873</name>
</gene>
<feature type="region of interest" description="Disordered" evidence="1">
    <location>
        <begin position="64"/>
        <end position="110"/>
    </location>
</feature>
<sequence length="110" mass="11712">MTVRTDLAIAASSDRKSKKEKPVVGPSHRNGQGRGPSMVTAATVCAPFASQSRSLTGSCKPDDLLANVSFSQPAGTTSRERQPVRRNDGDMTTTKTKKVTWAQIVARGLP</sequence>
<feature type="compositionally biased region" description="Basic and acidic residues" evidence="1">
    <location>
        <begin position="13"/>
        <end position="22"/>
    </location>
</feature>
<feature type="compositionally biased region" description="Polar residues" evidence="1">
    <location>
        <begin position="68"/>
        <end position="77"/>
    </location>
</feature>
<dbReference type="EMBL" id="AGNL01001044">
    <property type="protein sequence ID" value="EJK77301.1"/>
    <property type="molecule type" value="Genomic_DNA"/>
</dbReference>
<dbReference type="AlphaFoldDB" id="K0TNN4"/>
<feature type="region of interest" description="Disordered" evidence="1">
    <location>
        <begin position="1"/>
        <end position="38"/>
    </location>
</feature>
<protein>
    <submittedName>
        <fullName evidence="2">Uncharacterized protein</fullName>
    </submittedName>
</protein>
<organism evidence="2 3">
    <name type="scientific">Thalassiosira oceanica</name>
    <name type="common">Marine diatom</name>
    <dbReference type="NCBI Taxonomy" id="159749"/>
    <lineage>
        <taxon>Eukaryota</taxon>
        <taxon>Sar</taxon>
        <taxon>Stramenopiles</taxon>
        <taxon>Ochrophyta</taxon>
        <taxon>Bacillariophyta</taxon>
        <taxon>Coscinodiscophyceae</taxon>
        <taxon>Thalassiosirophycidae</taxon>
        <taxon>Thalassiosirales</taxon>
        <taxon>Thalassiosiraceae</taxon>
        <taxon>Thalassiosira</taxon>
    </lineage>
</organism>
<dbReference type="Proteomes" id="UP000266841">
    <property type="component" value="Unassembled WGS sequence"/>
</dbReference>
<keyword evidence="3" id="KW-1185">Reference proteome</keyword>
<evidence type="ECO:0000256" key="1">
    <source>
        <dbReference type="SAM" id="MobiDB-lite"/>
    </source>
</evidence>
<feature type="compositionally biased region" description="Basic and acidic residues" evidence="1">
    <location>
        <begin position="78"/>
        <end position="89"/>
    </location>
</feature>
<evidence type="ECO:0000313" key="2">
    <source>
        <dbReference type="EMBL" id="EJK77301.1"/>
    </source>
</evidence>